<dbReference type="KEGG" id="pmuc:ING2E5A_0189"/>
<dbReference type="GO" id="GO:0004808">
    <property type="term" value="F:tRNA (5-methylaminomethyl-2-thiouridylate)(34)-methyltransferase activity"/>
    <property type="evidence" value="ECO:0007669"/>
    <property type="project" value="UniProtKB-EC"/>
</dbReference>
<proteinExistence type="predicted"/>
<organism evidence="2 3">
    <name type="scientific">Petrimonas mucosa</name>
    <dbReference type="NCBI Taxonomy" id="1642646"/>
    <lineage>
        <taxon>Bacteria</taxon>
        <taxon>Pseudomonadati</taxon>
        <taxon>Bacteroidota</taxon>
        <taxon>Bacteroidia</taxon>
        <taxon>Bacteroidales</taxon>
        <taxon>Dysgonomonadaceae</taxon>
        <taxon>Petrimonas</taxon>
    </lineage>
</organism>
<feature type="domain" description="MnmC-like methyltransferase" evidence="1">
    <location>
        <begin position="148"/>
        <end position="224"/>
    </location>
</feature>
<dbReference type="CDD" id="cd02440">
    <property type="entry name" value="AdoMet_MTases"/>
    <property type="match status" value="1"/>
</dbReference>
<dbReference type="GO" id="GO:0032259">
    <property type="term" value="P:methylation"/>
    <property type="evidence" value="ECO:0007669"/>
    <property type="project" value="UniProtKB-KW"/>
</dbReference>
<dbReference type="InterPro" id="IPR029063">
    <property type="entry name" value="SAM-dependent_MTases_sf"/>
</dbReference>
<accession>A0A1G4G3N5</accession>
<dbReference type="PANTHER" id="PTHR39963">
    <property type="entry name" value="SLL0983 PROTEIN"/>
    <property type="match status" value="1"/>
</dbReference>
<dbReference type="Proteomes" id="UP000178485">
    <property type="component" value="Chromosome i"/>
</dbReference>
<evidence type="ECO:0000259" key="1">
    <source>
        <dbReference type="Pfam" id="PF05430"/>
    </source>
</evidence>
<dbReference type="GO" id="GO:0016645">
    <property type="term" value="F:oxidoreductase activity, acting on the CH-NH group of donors"/>
    <property type="evidence" value="ECO:0007669"/>
    <property type="project" value="InterPro"/>
</dbReference>
<dbReference type="Pfam" id="PF05430">
    <property type="entry name" value="Methyltransf_30"/>
    <property type="match status" value="1"/>
</dbReference>
<dbReference type="NCBIfam" id="NF033855">
    <property type="entry name" value="tRNA_MNMC2"/>
    <property type="match status" value="1"/>
</dbReference>
<dbReference type="PANTHER" id="PTHR39963:SF1">
    <property type="entry name" value="MNMC-LIKE METHYLTRANSFERASE DOMAIN-CONTAINING PROTEIN"/>
    <property type="match status" value="1"/>
</dbReference>
<gene>
    <name evidence="2" type="primary">mnmC</name>
    <name evidence="2" type="ORF">ING2E5A_0189</name>
</gene>
<dbReference type="SUPFAM" id="SSF53335">
    <property type="entry name" value="S-adenosyl-L-methionine-dependent methyltransferases"/>
    <property type="match status" value="1"/>
</dbReference>
<keyword evidence="2" id="KW-0808">Transferase</keyword>
<dbReference type="EC" id="2.1.1.61" evidence="2"/>
<name>A0A1G4G3N5_9BACT</name>
<dbReference type="InterPro" id="IPR008471">
    <property type="entry name" value="MnmC-like_methylTransf"/>
</dbReference>
<evidence type="ECO:0000313" key="3">
    <source>
        <dbReference type="Proteomes" id="UP000178485"/>
    </source>
</evidence>
<evidence type="ECO:0000313" key="2">
    <source>
        <dbReference type="EMBL" id="SCM55269.1"/>
    </source>
</evidence>
<sequence>MNSMNIQFEITEDGSHTFFVPELNEHYHSTHGAIQESMHVYIDAGLSYCLKSEVRLLEIGFGTGLNAFLTLCEAEERCRVVDYTSIELYPVAADDAGKLNYAGLIDPSRQALFNKLHTTEWEIRSQVTQNFSLLKIRLDFSNPSLFYPENSFDLIFFDAFAPDKQPEMWTRQVFDRLYAVSAEGGVLTTYCAKGSVRRMLADAGFVVERLPGPPGKREMLRAVRK</sequence>
<keyword evidence="2" id="KW-0489">Methyltransferase</keyword>
<dbReference type="InterPro" id="IPR047785">
    <property type="entry name" value="tRNA_MNMC2"/>
</dbReference>
<reference evidence="2 3" key="1">
    <citation type="submission" date="2016-08" db="EMBL/GenBank/DDBJ databases">
        <authorList>
            <person name="Seilhamer J.J."/>
        </authorList>
    </citation>
    <scope>NUCLEOTIDE SEQUENCE [LARGE SCALE GENOMIC DNA]</scope>
    <source>
        <strain evidence="2">ING2-E5A</strain>
    </source>
</reference>
<dbReference type="EMBL" id="LT608328">
    <property type="protein sequence ID" value="SCM55269.1"/>
    <property type="molecule type" value="Genomic_DNA"/>
</dbReference>
<keyword evidence="3" id="KW-1185">Reference proteome</keyword>
<dbReference type="Gene3D" id="3.40.50.150">
    <property type="entry name" value="Vaccinia Virus protein VP39"/>
    <property type="match status" value="1"/>
</dbReference>
<dbReference type="AlphaFoldDB" id="A0A1G4G3N5"/>
<protein>
    <submittedName>
        <fullName evidence="2">tRNA 5-methylaminomethyl-2-thiouridine biosynthesis bifunctional protein MnmC</fullName>
        <ecNumber evidence="2">2.1.1.61</ecNumber>
    </submittedName>
</protein>
<dbReference type="STRING" id="1642646.ING2E5A_0189"/>